<keyword evidence="1" id="KW-1133">Transmembrane helix</keyword>
<dbReference type="EnsemblMetazoa" id="GPPI014168-RA">
    <property type="protein sequence ID" value="GPPI014168-PA"/>
    <property type="gene ID" value="GPPI014168"/>
</dbReference>
<protein>
    <submittedName>
        <fullName evidence="2">Uncharacterized protein</fullName>
    </submittedName>
</protein>
<organism evidence="2 3">
    <name type="scientific">Glossina palpalis gambiensis</name>
    <dbReference type="NCBI Taxonomy" id="67801"/>
    <lineage>
        <taxon>Eukaryota</taxon>
        <taxon>Metazoa</taxon>
        <taxon>Ecdysozoa</taxon>
        <taxon>Arthropoda</taxon>
        <taxon>Hexapoda</taxon>
        <taxon>Insecta</taxon>
        <taxon>Pterygota</taxon>
        <taxon>Neoptera</taxon>
        <taxon>Endopterygota</taxon>
        <taxon>Diptera</taxon>
        <taxon>Brachycera</taxon>
        <taxon>Muscomorpha</taxon>
        <taxon>Hippoboscoidea</taxon>
        <taxon>Glossinidae</taxon>
        <taxon>Glossina</taxon>
    </lineage>
</organism>
<dbReference type="EMBL" id="JXJN01006460">
    <property type="status" value="NOT_ANNOTATED_CDS"/>
    <property type="molecule type" value="Genomic_DNA"/>
</dbReference>
<name>A0A1B0AZV4_9MUSC</name>
<keyword evidence="3" id="KW-1185">Reference proteome</keyword>
<dbReference type="VEuPathDB" id="VectorBase:GPPI014168"/>
<sequence length="160" mass="18441">MKIFTSRPTPVSDHAFELAFFNEPSLTRFFSVSTSLVATLPVFLFFLFSLENFFLQQQSSFFFFPFFVYTYITFLYERVQASAVQSMGKTHVMHVTLLGSRQVSLQRSHTVPRTTPLTKPVRNYTNGNVKEKICSKVGNLSKHILGTLWEPIFPLSAFEY</sequence>
<reference evidence="3" key="1">
    <citation type="submission" date="2015-01" db="EMBL/GenBank/DDBJ databases">
        <authorList>
            <person name="Aksoy S."/>
            <person name="Warren W."/>
            <person name="Wilson R.K."/>
        </authorList>
    </citation>
    <scope>NUCLEOTIDE SEQUENCE [LARGE SCALE GENOMIC DNA]</scope>
    <source>
        <strain evidence="3">IAEA</strain>
    </source>
</reference>
<evidence type="ECO:0000256" key="1">
    <source>
        <dbReference type="SAM" id="Phobius"/>
    </source>
</evidence>
<proteinExistence type="predicted"/>
<reference evidence="2" key="2">
    <citation type="submission" date="2020-05" db="UniProtKB">
        <authorList>
            <consortium name="EnsemblMetazoa"/>
        </authorList>
    </citation>
    <scope>IDENTIFICATION</scope>
    <source>
        <strain evidence="2">IAEA</strain>
    </source>
</reference>
<evidence type="ECO:0000313" key="3">
    <source>
        <dbReference type="Proteomes" id="UP000092460"/>
    </source>
</evidence>
<dbReference type="EMBL" id="JXJN01006461">
    <property type="status" value="NOT_ANNOTATED_CDS"/>
    <property type="molecule type" value="Genomic_DNA"/>
</dbReference>
<dbReference type="AlphaFoldDB" id="A0A1B0AZV4"/>
<dbReference type="Proteomes" id="UP000092460">
    <property type="component" value="Unassembled WGS sequence"/>
</dbReference>
<keyword evidence="1" id="KW-0472">Membrane</keyword>
<keyword evidence="1" id="KW-0812">Transmembrane</keyword>
<evidence type="ECO:0000313" key="2">
    <source>
        <dbReference type="EnsemblMetazoa" id="GPPI014168-PA"/>
    </source>
</evidence>
<feature type="transmembrane region" description="Helical" evidence="1">
    <location>
        <begin position="29"/>
        <end position="48"/>
    </location>
</feature>
<feature type="transmembrane region" description="Helical" evidence="1">
    <location>
        <begin position="60"/>
        <end position="76"/>
    </location>
</feature>
<accession>A0A1B0AZV4</accession>